<dbReference type="Proteomes" id="UP000284657">
    <property type="component" value="Unassembled WGS sequence"/>
</dbReference>
<reference evidence="3 4" key="1">
    <citation type="submission" date="2018-07" db="EMBL/GenBank/DDBJ databases">
        <title>Genome sequencing of oomycete isolates from Chile give support for New Zealand origin for Phytophthora kernoviae and make available the first Nothophytophthora sp. genome.</title>
        <authorList>
            <person name="Studholme D.J."/>
            <person name="Sanfuentes E."/>
            <person name="Panda P."/>
            <person name="Hill R."/>
            <person name="Sambles C."/>
            <person name="Grant M."/>
            <person name="Williams N.M."/>
            <person name="Mcdougal R.L."/>
        </authorList>
    </citation>
    <scope>NUCLEOTIDE SEQUENCE [LARGE SCALE GENOMIC DNA]</scope>
    <source>
        <strain evidence="3">Chile7</strain>
    </source>
</reference>
<evidence type="ECO:0000256" key="1">
    <source>
        <dbReference type="ARBA" id="ARBA00023125"/>
    </source>
</evidence>
<feature type="domain" description="HTH CENPB-type" evidence="2">
    <location>
        <begin position="75"/>
        <end position="147"/>
    </location>
</feature>
<dbReference type="PANTHER" id="PTHR19303:SF73">
    <property type="entry name" value="PROTEIN PDC2"/>
    <property type="match status" value="1"/>
</dbReference>
<dbReference type="EMBL" id="MBAD02000200">
    <property type="protein sequence ID" value="RLN70687.1"/>
    <property type="molecule type" value="Genomic_DNA"/>
</dbReference>
<evidence type="ECO:0000313" key="3">
    <source>
        <dbReference type="EMBL" id="RLN70687.1"/>
    </source>
</evidence>
<dbReference type="InterPro" id="IPR050863">
    <property type="entry name" value="CenT-Element_Derived"/>
</dbReference>
<sequence length="438" mass="49517">MPTAPQAPRPRTTFTNAQRLEICRHYSENPSLTQNQLAEWVQETFNLPRAPSQAMISKLLKRKEALEAASPAELGTKSRRHVRFPQVDAALARWVTWCEGRGVGLTGDEVKLKAASFARLLGVGATSTWSNGWLQKFYTRHGFRSFKGHGDSRVVVETMISDLQRKLQGYELRNIFCMDETGLLYSMPPEKKKIGQSRKRFTIAFSCNADGSERLPPLFVGKAENPRGFNMNTAIECNYTNSWKGLMTRAIFEDWIKGVDAKFRQQDRKCVLLLDNAAVHGCVDVNELTNIQLAFLPPNSTNFSTREYMEEGSVAETAVSDEITTMLHYLHTEDPMPVEELLSLPDEDVIEDEPTDQYFCGIEEPVGVEVDSTPDDDDGDLSVEDLKERLQWIGKLTIHADSTGMPASELSGLRVLQRHFREELEKKQSRIGVITERR</sequence>
<accession>A0A421G9U1</accession>
<name>A0A421G9U1_9STRA</name>
<dbReference type="SUPFAM" id="SSF46689">
    <property type="entry name" value="Homeodomain-like"/>
    <property type="match status" value="1"/>
</dbReference>
<comment type="caution">
    <text evidence="3">The sequence shown here is derived from an EMBL/GenBank/DDBJ whole genome shotgun (WGS) entry which is preliminary data.</text>
</comment>
<dbReference type="GO" id="GO:0005634">
    <property type="term" value="C:nucleus"/>
    <property type="evidence" value="ECO:0007669"/>
    <property type="project" value="TreeGrafter"/>
</dbReference>
<protein>
    <recommendedName>
        <fullName evidence="2">HTH CENPB-type domain-containing protein</fullName>
    </recommendedName>
</protein>
<dbReference type="InterPro" id="IPR009057">
    <property type="entry name" value="Homeodomain-like_sf"/>
</dbReference>
<evidence type="ECO:0000259" key="2">
    <source>
        <dbReference type="PROSITE" id="PS51253"/>
    </source>
</evidence>
<dbReference type="GO" id="GO:0003677">
    <property type="term" value="F:DNA binding"/>
    <property type="evidence" value="ECO:0007669"/>
    <property type="project" value="UniProtKB-KW"/>
</dbReference>
<dbReference type="PANTHER" id="PTHR19303">
    <property type="entry name" value="TRANSPOSON"/>
    <property type="match status" value="1"/>
</dbReference>
<dbReference type="Pfam" id="PF03184">
    <property type="entry name" value="DDE_1"/>
    <property type="match status" value="1"/>
</dbReference>
<dbReference type="Pfam" id="PF03221">
    <property type="entry name" value="HTH_Tnp_Tc5"/>
    <property type="match status" value="1"/>
</dbReference>
<dbReference type="InterPro" id="IPR004875">
    <property type="entry name" value="DDE_SF_endonuclease_dom"/>
</dbReference>
<gene>
    <name evidence="3" type="ORF">BBJ29_000214</name>
</gene>
<proteinExistence type="predicted"/>
<organism evidence="3 4">
    <name type="scientific">Phytophthora kernoviae</name>
    <dbReference type="NCBI Taxonomy" id="325452"/>
    <lineage>
        <taxon>Eukaryota</taxon>
        <taxon>Sar</taxon>
        <taxon>Stramenopiles</taxon>
        <taxon>Oomycota</taxon>
        <taxon>Peronosporomycetes</taxon>
        <taxon>Peronosporales</taxon>
        <taxon>Peronosporaceae</taxon>
        <taxon>Phytophthora</taxon>
    </lineage>
</organism>
<keyword evidence="1" id="KW-0238">DNA-binding</keyword>
<dbReference type="AlphaFoldDB" id="A0A421G9U1"/>
<dbReference type="InterPro" id="IPR006600">
    <property type="entry name" value="HTH_CenpB_DNA-bd_dom"/>
</dbReference>
<dbReference type="PROSITE" id="PS51253">
    <property type="entry name" value="HTH_CENPB"/>
    <property type="match status" value="1"/>
</dbReference>
<evidence type="ECO:0000313" key="4">
    <source>
        <dbReference type="Proteomes" id="UP000284657"/>
    </source>
</evidence>
<dbReference type="SMART" id="SM00674">
    <property type="entry name" value="CENPB"/>
    <property type="match status" value="1"/>
</dbReference>
<dbReference type="Gene3D" id="1.10.10.60">
    <property type="entry name" value="Homeodomain-like"/>
    <property type="match status" value="2"/>
</dbReference>